<dbReference type="GO" id="GO:0052913">
    <property type="term" value="F:16S rRNA (guanine(966)-N(2))-methyltransferase activity"/>
    <property type="evidence" value="ECO:0007669"/>
    <property type="project" value="UniProtKB-EC"/>
</dbReference>
<dbReference type="NCBIfam" id="TIGR00095">
    <property type="entry name" value="16S rRNA (guanine(966)-N(2))-methyltransferase RsmD"/>
    <property type="match status" value="1"/>
</dbReference>
<accession>A0A853F437</accession>
<evidence type="ECO:0000256" key="2">
    <source>
        <dbReference type="ARBA" id="ARBA00005269"/>
    </source>
</evidence>
<keyword evidence="5 8" id="KW-0489">Methyltransferase</keyword>
<comment type="caution">
    <text evidence="9">The sequence shown here is derived from an EMBL/GenBank/DDBJ whole genome shotgun (WGS) entry which is preliminary data.</text>
</comment>
<dbReference type="Proteomes" id="UP000568751">
    <property type="component" value="Unassembled WGS sequence"/>
</dbReference>
<dbReference type="InterPro" id="IPR029063">
    <property type="entry name" value="SAM-dependent_MTases_sf"/>
</dbReference>
<evidence type="ECO:0000256" key="1">
    <source>
        <dbReference type="ARBA" id="ARBA00002649"/>
    </source>
</evidence>
<comment type="function">
    <text evidence="1 8">Specifically methylates the guanine in position 966 of 16S rRNA in the assembled 30S particle.</text>
</comment>
<dbReference type="PANTHER" id="PTHR43542:SF1">
    <property type="entry name" value="METHYLTRANSFERASE"/>
    <property type="match status" value="1"/>
</dbReference>
<evidence type="ECO:0000256" key="4">
    <source>
        <dbReference type="ARBA" id="ARBA00013682"/>
    </source>
</evidence>
<reference evidence="9 10" key="1">
    <citation type="submission" date="2020-05" db="EMBL/GenBank/DDBJ databases">
        <title>Horizontal transmission and recombination maintain forever young bacterial symbiont genomes.</title>
        <authorList>
            <person name="Russell S.L."/>
            <person name="Pepper-Tunick E."/>
            <person name="Svedberg J."/>
            <person name="Byrne A."/>
            <person name="Ruelas Castillo J."/>
            <person name="Vollmers C."/>
            <person name="Beinart R.A."/>
            <person name="Corbett-Detig R."/>
        </authorList>
    </citation>
    <scope>NUCLEOTIDE SEQUENCE [LARGE SCALE GENOMIC DNA]</scope>
    <source>
        <strain evidence="9">455</strain>
    </source>
</reference>
<dbReference type="Gene3D" id="3.40.50.150">
    <property type="entry name" value="Vaccinia Virus protein VP39"/>
    <property type="match status" value="1"/>
</dbReference>
<evidence type="ECO:0000256" key="3">
    <source>
        <dbReference type="ARBA" id="ARBA00012141"/>
    </source>
</evidence>
<keyword evidence="8" id="KW-0698">rRNA processing</keyword>
<comment type="similarity">
    <text evidence="2 8">Belongs to the methyltransferase superfamily. RsmD family.</text>
</comment>
<dbReference type="CDD" id="cd02440">
    <property type="entry name" value="AdoMet_MTases"/>
    <property type="match status" value="1"/>
</dbReference>
<keyword evidence="6 8" id="KW-0808">Transferase</keyword>
<evidence type="ECO:0000256" key="7">
    <source>
        <dbReference type="ARBA" id="ARBA00048326"/>
    </source>
</evidence>
<keyword evidence="8" id="KW-0949">S-adenosyl-L-methionine</keyword>
<dbReference type="EMBL" id="JACCHT010000002">
    <property type="protein sequence ID" value="NYT28268.1"/>
    <property type="molecule type" value="Genomic_DNA"/>
</dbReference>
<proteinExistence type="inferred from homology"/>
<dbReference type="GO" id="GO:0003676">
    <property type="term" value="F:nucleic acid binding"/>
    <property type="evidence" value="ECO:0007669"/>
    <property type="project" value="InterPro"/>
</dbReference>
<evidence type="ECO:0000256" key="8">
    <source>
        <dbReference type="PIRNR" id="PIRNR004553"/>
    </source>
</evidence>
<evidence type="ECO:0000313" key="10">
    <source>
        <dbReference type="Proteomes" id="UP000568751"/>
    </source>
</evidence>
<comment type="catalytic activity">
    <reaction evidence="7 8">
        <text>guanosine(966) in 16S rRNA + S-adenosyl-L-methionine = N(2)-methylguanosine(966) in 16S rRNA + S-adenosyl-L-homocysteine + H(+)</text>
        <dbReference type="Rhea" id="RHEA:23548"/>
        <dbReference type="Rhea" id="RHEA-COMP:10211"/>
        <dbReference type="Rhea" id="RHEA-COMP:10212"/>
        <dbReference type="ChEBI" id="CHEBI:15378"/>
        <dbReference type="ChEBI" id="CHEBI:57856"/>
        <dbReference type="ChEBI" id="CHEBI:59789"/>
        <dbReference type="ChEBI" id="CHEBI:74269"/>
        <dbReference type="ChEBI" id="CHEBI:74481"/>
        <dbReference type="EC" id="2.1.1.171"/>
    </reaction>
</comment>
<sequence>MKNSFQIIGGVHRGRKFYFPEADGLRPSPNKVRETLFNWLQFETAGKTFLDLFSGSGALSFEAISRGAKHIVSVEKNNTAFDFLQENKRLLKADNLTIFNQDAFDFLDKKSTEWFDFILLDPPFYKNYLEKILKLMTKNDFIAKDGKIYIESEFEITDDFLKNAFTINKQKKSGAVYYCLIQPL</sequence>
<dbReference type="InterPro" id="IPR004398">
    <property type="entry name" value="RNA_MeTrfase_RsmD"/>
</dbReference>
<protein>
    <recommendedName>
        <fullName evidence="4 8">Ribosomal RNA small subunit methyltransferase D</fullName>
        <ecNumber evidence="3 8">2.1.1.171</ecNumber>
    </recommendedName>
</protein>
<dbReference type="PROSITE" id="PS00092">
    <property type="entry name" value="N6_MTASE"/>
    <property type="match status" value="1"/>
</dbReference>
<dbReference type="EC" id="2.1.1.171" evidence="3 8"/>
<dbReference type="PIRSF" id="PIRSF004553">
    <property type="entry name" value="CHP00095"/>
    <property type="match status" value="1"/>
</dbReference>
<dbReference type="AlphaFoldDB" id="A0A853F437"/>
<dbReference type="Pfam" id="PF03602">
    <property type="entry name" value="Cons_hypoth95"/>
    <property type="match status" value="1"/>
</dbReference>
<dbReference type="InterPro" id="IPR002052">
    <property type="entry name" value="DNA_methylase_N6_adenine_CS"/>
</dbReference>
<gene>
    <name evidence="9" type="primary">rsmD</name>
    <name evidence="9" type="ORF">H0A76_10570</name>
</gene>
<evidence type="ECO:0000313" key="9">
    <source>
        <dbReference type="EMBL" id="NYT28268.1"/>
    </source>
</evidence>
<evidence type="ECO:0000256" key="6">
    <source>
        <dbReference type="ARBA" id="ARBA00022679"/>
    </source>
</evidence>
<evidence type="ECO:0000256" key="5">
    <source>
        <dbReference type="ARBA" id="ARBA00022603"/>
    </source>
</evidence>
<dbReference type="PANTHER" id="PTHR43542">
    <property type="entry name" value="METHYLTRANSFERASE"/>
    <property type="match status" value="1"/>
</dbReference>
<organism evidence="9 10">
    <name type="scientific">Candidatus Thiodubiliella endoseptemdiera</name>
    <dbReference type="NCBI Taxonomy" id="2738886"/>
    <lineage>
        <taxon>Bacteria</taxon>
        <taxon>Pseudomonadati</taxon>
        <taxon>Pseudomonadota</taxon>
        <taxon>Gammaproteobacteria</taxon>
        <taxon>Candidatus Pseudothioglobaceae</taxon>
        <taxon>Candidatus Thiodubiliella</taxon>
    </lineage>
</organism>
<dbReference type="SUPFAM" id="SSF53335">
    <property type="entry name" value="S-adenosyl-L-methionine-dependent methyltransferases"/>
    <property type="match status" value="1"/>
</dbReference>
<name>A0A853F437_9GAMM</name>